<dbReference type="Pfam" id="PF00544">
    <property type="entry name" value="Pectate_lyase_4"/>
    <property type="match status" value="1"/>
</dbReference>
<proteinExistence type="predicted"/>
<dbReference type="GO" id="GO:0030570">
    <property type="term" value="F:pectate lyase activity"/>
    <property type="evidence" value="ECO:0007669"/>
    <property type="project" value="InterPro"/>
</dbReference>
<accession>A0A8X7Y7J7</accession>
<dbReference type="PANTHER" id="PTHR31683:SF113">
    <property type="entry name" value="PECTATE LYASE"/>
    <property type="match status" value="1"/>
</dbReference>
<evidence type="ECO:0000256" key="1">
    <source>
        <dbReference type="SAM" id="MobiDB-lite"/>
    </source>
</evidence>
<feature type="domain" description="Pectate lyase" evidence="2">
    <location>
        <begin position="146"/>
        <end position="344"/>
    </location>
</feature>
<dbReference type="InterPro" id="IPR002022">
    <property type="entry name" value="Pec_lyase"/>
</dbReference>
<keyword evidence="4" id="KW-1185">Reference proteome</keyword>
<sequence length="432" mass="48181">MGNSLVHGHRRKFLDNGNVPFPDKTAAAPSASQPVPPFIYQPQIPTSSTRTPKMATALPYPHVDSSLRALAAQAEGFGRSATGGLHGPIYYVTTLAGKLIYNGLSHFGMHFGKERITFSNIAHHNCPSRLFLVHIISSLLIADDGPGSLRDGCRKKEPLWIVFEVSGTIQLRSYLNVSSFKTIDGRGQRIKLTGKGLRLKECEHVIICNLEFEGGRGPDVDGIQIKPKSKHIWIDRCSLRDYDDGLIDITRESTDITISRCYFAQHDKTMLIGADPTHVGDRCIRVTIHHCFFDGTRQRHPRVRFGKVHLYNNYTRNWGIYAVCASVESQIYSQSNIYEAGQKKIAFKYLSEKAADKEKARSGSIRSEGDLFVTGTQAGLMTEDGECCMFHPSEYYPSWTVEPPTDSLKQVLQHCTGWQCVPRPADQPLAAQ</sequence>
<dbReference type="InterPro" id="IPR045032">
    <property type="entry name" value="PEL"/>
</dbReference>
<feature type="region of interest" description="Disordered" evidence="1">
    <location>
        <begin position="1"/>
        <end position="35"/>
    </location>
</feature>
<dbReference type="SMART" id="SM00656">
    <property type="entry name" value="Amb_all"/>
    <property type="match status" value="1"/>
</dbReference>
<dbReference type="PANTHER" id="PTHR31683">
    <property type="entry name" value="PECTATE LYASE 18-RELATED"/>
    <property type="match status" value="1"/>
</dbReference>
<reference evidence="3" key="1">
    <citation type="journal article" date="2020" name="bioRxiv">
        <title>Hybrid origin of Populus tomentosa Carr. identified through genome sequencing and phylogenomic analysis.</title>
        <authorList>
            <person name="An X."/>
            <person name="Gao K."/>
            <person name="Chen Z."/>
            <person name="Li J."/>
            <person name="Yang X."/>
            <person name="Yang X."/>
            <person name="Zhou J."/>
            <person name="Guo T."/>
            <person name="Zhao T."/>
            <person name="Huang S."/>
            <person name="Miao D."/>
            <person name="Khan W.U."/>
            <person name="Rao P."/>
            <person name="Ye M."/>
            <person name="Lei B."/>
            <person name="Liao W."/>
            <person name="Wang J."/>
            <person name="Ji L."/>
            <person name="Li Y."/>
            <person name="Guo B."/>
            <person name="Mustafa N.S."/>
            <person name="Li S."/>
            <person name="Yun Q."/>
            <person name="Keller S.R."/>
            <person name="Mao J."/>
            <person name="Zhang R."/>
            <person name="Strauss S.H."/>
        </authorList>
    </citation>
    <scope>NUCLEOTIDE SEQUENCE</scope>
    <source>
        <strain evidence="3">GM15</strain>
        <tissue evidence="3">Leaf</tissue>
    </source>
</reference>
<dbReference type="EMBL" id="JAAWWB010000031">
    <property type="protein sequence ID" value="KAG6745035.1"/>
    <property type="molecule type" value="Genomic_DNA"/>
</dbReference>
<dbReference type="AlphaFoldDB" id="A0A8X7Y7J7"/>
<dbReference type="Proteomes" id="UP000886885">
    <property type="component" value="Chromosome 16A"/>
</dbReference>
<dbReference type="OrthoDB" id="1637350at2759"/>
<protein>
    <recommendedName>
        <fullName evidence="2">Pectate lyase domain-containing protein</fullName>
    </recommendedName>
</protein>
<organism evidence="3 4">
    <name type="scientific">Populus tomentosa</name>
    <name type="common">Chinese white poplar</name>
    <dbReference type="NCBI Taxonomy" id="118781"/>
    <lineage>
        <taxon>Eukaryota</taxon>
        <taxon>Viridiplantae</taxon>
        <taxon>Streptophyta</taxon>
        <taxon>Embryophyta</taxon>
        <taxon>Tracheophyta</taxon>
        <taxon>Spermatophyta</taxon>
        <taxon>Magnoliopsida</taxon>
        <taxon>eudicotyledons</taxon>
        <taxon>Gunneridae</taxon>
        <taxon>Pentapetalae</taxon>
        <taxon>rosids</taxon>
        <taxon>fabids</taxon>
        <taxon>Malpighiales</taxon>
        <taxon>Salicaceae</taxon>
        <taxon>Saliceae</taxon>
        <taxon>Populus</taxon>
    </lineage>
</organism>
<evidence type="ECO:0000259" key="2">
    <source>
        <dbReference type="SMART" id="SM00656"/>
    </source>
</evidence>
<comment type="caution">
    <text evidence="3">The sequence shown here is derived from an EMBL/GenBank/DDBJ whole genome shotgun (WGS) entry which is preliminary data.</text>
</comment>
<gene>
    <name evidence="3" type="ORF">POTOM_051677</name>
</gene>
<name>A0A8X7Y7J7_POPTO</name>
<evidence type="ECO:0000313" key="4">
    <source>
        <dbReference type="Proteomes" id="UP000886885"/>
    </source>
</evidence>
<evidence type="ECO:0000313" key="3">
    <source>
        <dbReference type="EMBL" id="KAG6745035.1"/>
    </source>
</evidence>